<feature type="domain" description="Methyltransferase type 11" evidence="4">
    <location>
        <begin position="85"/>
        <end position="180"/>
    </location>
</feature>
<evidence type="ECO:0000313" key="5">
    <source>
        <dbReference type="EMBL" id="ABF89350.1"/>
    </source>
</evidence>
<sequence>MTRSVGIVIHKVVPSFRLAVARFQYNMASKMYSHQGYKFINCGYADMEGDHKAVDFNRPENVYVLWESLYQRVVGQAELSGREVLEVGCGRGGGSEYLMTRLKPRSLTAVDLSDVAIARCKENYRLDGLSFQVGNACALPFEDRRFDVVVNIESSHCYPSQLTFFEEVKRVLKPGGAFCFADITESAEHTARINEEFKALGFTVVHHENITANVVKALNVVKETPQFTEAFERWESPNKKGNMKVPLMVINGTLKDLNSGKEYQRWVVRREEATERPVAGEQARAAAAMA</sequence>
<evidence type="ECO:0000256" key="2">
    <source>
        <dbReference type="ARBA" id="ARBA00022679"/>
    </source>
</evidence>
<dbReference type="EMBL" id="CP000113">
    <property type="protein sequence ID" value="ABF89350.1"/>
    <property type="molecule type" value="Genomic_DNA"/>
</dbReference>
<evidence type="ECO:0000256" key="1">
    <source>
        <dbReference type="ARBA" id="ARBA00022603"/>
    </source>
</evidence>
<dbReference type="PROSITE" id="PS01184">
    <property type="entry name" value="UBIE_2"/>
    <property type="match status" value="1"/>
</dbReference>
<dbReference type="Proteomes" id="UP000002402">
    <property type="component" value="Chromosome"/>
</dbReference>
<organism evidence="5 6">
    <name type="scientific">Myxococcus xanthus (strain DK1622)</name>
    <dbReference type="NCBI Taxonomy" id="246197"/>
    <lineage>
        <taxon>Bacteria</taxon>
        <taxon>Pseudomonadati</taxon>
        <taxon>Myxococcota</taxon>
        <taxon>Myxococcia</taxon>
        <taxon>Myxococcales</taxon>
        <taxon>Cystobacterineae</taxon>
        <taxon>Myxococcaceae</taxon>
        <taxon>Myxococcus</taxon>
    </lineage>
</organism>
<reference evidence="5 6" key="1">
    <citation type="journal article" date="2006" name="Proc. Natl. Acad. Sci. U.S.A.">
        <title>Evolution of sensory complexity recorded in a myxobacterial genome.</title>
        <authorList>
            <person name="Goldman B.S."/>
            <person name="Nierman W.C."/>
            <person name="Kaiser D."/>
            <person name="Slater S.C."/>
            <person name="Durkin A.S."/>
            <person name="Eisen J.A."/>
            <person name="Ronning C.M."/>
            <person name="Barbazuk W.B."/>
            <person name="Blanchard M."/>
            <person name="Field C."/>
            <person name="Halling C."/>
            <person name="Hinkle G."/>
            <person name="Iartchuk O."/>
            <person name="Kim H.S."/>
            <person name="Mackenzie C."/>
            <person name="Madupu R."/>
            <person name="Miller N."/>
            <person name="Shvartsbeyn A."/>
            <person name="Sullivan S.A."/>
            <person name="Vaudin M."/>
            <person name="Wiegand R."/>
            <person name="Kaplan H.B."/>
        </authorList>
    </citation>
    <scope>NUCLEOTIDE SEQUENCE [LARGE SCALE GENOMIC DNA]</scope>
    <source>
        <strain evidence="6">DK1622</strain>
    </source>
</reference>
<dbReference type="Gene3D" id="3.40.50.150">
    <property type="entry name" value="Vaccinia Virus protein VP39"/>
    <property type="match status" value="1"/>
</dbReference>
<dbReference type="InterPro" id="IPR050447">
    <property type="entry name" value="Erg6_SMT_methyltransf"/>
</dbReference>
<name>Q1D5G2_MYXXD</name>
<dbReference type="CDD" id="cd02440">
    <property type="entry name" value="AdoMet_MTases"/>
    <property type="match status" value="1"/>
</dbReference>
<keyword evidence="1" id="KW-0489">Methyltransferase</keyword>
<gene>
    <name evidence="5" type="ordered locus">MXAN_3931</name>
</gene>
<evidence type="ECO:0000259" key="4">
    <source>
        <dbReference type="Pfam" id="PF08241"/>
    </source>
</evidence>
<keyword evidence="6" id="KW-1185">Reference proteome</keyword>
<dbReference type="Pfam" id="PF08241">
    <property type="entry name" value="Methyltransf_11"/>
    <property type="match status" value="1"/>
</dbReference>
<dbReference type="AlphaFoldDB" id="Q1D5G2"/>
<dbReference type="GO" id="GO:0032259">
    <property type="term" value="P:methylation"/>
    <property type="evidence" value="ECO:0007669"/>
    <property type="project" value="UniProtKB-KW"/>
</dbReference>
<protein>
    <submittedName>
        <fullName evidence="5">Conserved domain protein</fullName>
    </submittedName>
</protein>
<dbReference type="InterPro" id="IPR023576">
    <property type="entry name" value="UbiE/COQ5_MeTrFase_CS"/>
</dbReference>
<dbReference type="PANTHER" id="PTHR44068">
    <property type="entry name" value="ZGC:194242"/>
    <property type="match status" value="1"/>
</dbReference>
<dbReference type="SUPFAM" id="SSF53335">
    <property type="entry name" value="S-adenosyl-L-methionine-dependent methyltransferases"/>
    <property type="match status" value="1"/>
</dbReference>
<dbReference type="InterPro" id="IPR013216">
    <property type="entry name" value="Methyltransf_11"/>
</dbReference>
<accession>Q1D5G2</accession>
<dbReference type="InterPro" id="IPR029063">
    <property type="entry name" value="SAM-dependent_MTases_sf"/>
</dbReference>
<dbReference type="STRING" id="246197.MXAN_3931"/>
<keyword evidence="2" id="KW-0808">Transferase</keyword>
<dbReference type="PANTHER" id="PTHR44068:SF11">
    <property type="entry name" value="GERANYL DIPHOSPHATE 2-C-METHYLTRANSFERASE"/>
    <property type="match status" value="1"/>
</dbReference>
<keyword evidence="3" id="KW-0949">S-adenosyl-L-methionine</keyword>
<evidence type="ECO:0000256" key="3">
    <source>
        <dbReference type="ARBA" id="ARBA00022691"/>
    </source>
</evidence>
<dbReference type="GO" id="GO:0008757">
    <property type="term" value="F:S-adenosylmethionine-dependent methyltransferase activity"/>
    <property type="evidence" value="ECO:0007669"/>
    <property type="project" value="InterPro"/>
</dbReference>
<dbReference type="HOGENOM" id="CLU_965339_0_0_7"/>
<dbReference type="eggNOG" id="COG2226">
    <property type="taxonomic scope" value="Bacteria"/>
</dbReference>
<proteinExistence type="predicted"/>
<evidence type="ECO:0000313" key="6">
    <source>
        <dbReference type="Proteomes" id="UP000002402"/>
    </source>
</evidence>
<dbReference type="EnsemblBacteria" id="ABF89350">
    <property type="protein sequence ID" value="ABF89350"/>
    <property type="gene ID" value="MXAN_3931"/>
</dbReference>
<dbReference type="KEGG" id="mxa:MXAN_3931"/>